<keyword evidence="8" id="KW-1185">Reference proteome</keyword>
<keyword evidence="4" id="KW-0281">Fimbrium</keyword>
<evidence type="ECO:0000256" key="4">
    <source>
        <dbReference type="ARBA" id="ARBA00023263"/>
    </source>
</evidence>
<dbReference type="PANTHER" id="PTHR33420:SF3">
    <property type="entry name" value="FIMBRIAL SUBUNIT ELFA"/>
    <property type="match status" value="1"/>
</dbReference>
<dbReference type="Gene3D" id="2.60.40.3310">
    <property type="match status" value="1"/>
</dbReference>
<feature type="domain" description="Fimbrial-type adhesion" evidence="5">
    <location>
        <begin position="200"/>
        <end position="348"/>
    </location>
</feature>
<dbReference type="InterPro" id="IPR036937">
    <property type="entry name" value="Adhesion_dom_fimbrial_sf"/>
</dbReference>
<comment type="caution">
    <text evidence="7">The sequence shown here is derived from an EMBL/GenBank/DDBJ whole genome shotgun (WGS) entry which is preliminary data.</text>
</comment>
<name>A0ABU6DRP4_9GAMM</name>
<evidence type="ECO:0000259" key="6">
    <source>
        <dbReference type="Pfam" id="PF22003"/>
    </source>
</evidence>
<dbReference type="InterPro" id="IPR000259">
    <property type="entry name" value="Adhesion_dom_fimbrial"/>
</dbReference>
<comment type="similarity">
    <text evidence="2">Belongs to the fimbrial protein family.</text>
</comment>
<comment type="subcellular location">
    <subcellularLocation>
        <location evidence="1">Fimbrium</location>
    </subcellularLocation>
</comment>
<dbReference type="Proteomes" id="UP001339883">
    <property type="component" value="Unassembled WGS sequence"/>
</dbReference>
<keyword evidence="3" id="KW-0732">Signal</keyword>
<sequence>MSIIRYIQYFTFILFTSFINQAYAACGPYDWLSNITVQTIRQNIALGRIVAKPSDAVGQVLKEQTYTISPNGSYLFCNFYRNSFVNQGELSQRRSISNLGNNIYSTNLRGIGIRISLIEDGVQKNFPFSTSIDASFYYISFFGYNYSLEKTRLLKIEIIKTENDVESGSLNSGRYALYYMANNRNIPYLTADLPLNGITIASSSCLITNSNTTVKLADAIRSSFNGIGSTQGEQNFQVNILCNGGDNVTSYNEQNQIGVNFNYTASAYNTQAIKNTSNNSPASGVDLQLLWSNNNEAIRNNYNYTIGSIVSNDTQTYEMQLKARYIQTQEQIKPGQVQGLATITINYK</sequence>
<dbReference type="Pfam" id="PF22003">
    <property type="entry name" value="MrkDrd"/>
    <property type="match status" value="1"/>
</dbReference>
<accession>A0ABU6DRP4</accession>
<dbReference type="Gene3D" id="2.60.40.1090">
    <property type="entry name" value="Fimbrial-type adhesion domain"/>
    <property type="match status" value="1"/>
</dbReference>
<evidence type="ECO:0000313" key="8">
    <source>
        <dbReference type="Proteomes" id="UP001339883"/>
    </source>
</evidence>
<evidence type="ECO:0000259" key="5">
    <source>
        <dbReference type="Pfam" id="PF00419"/>
    </source>
</evidence>
<evidence type="ECO:0000256" key="1">
    <source>
        <dbReference type="ARBA" id="ARBA00004561"/>
    </source>
</evidence>
<dbReference type="InterPro" id="IPR054160">
    <property type="entry name" value="MrkD_recept-bd"/>
</dbReference>
<dbReference type="Pfam" id="PF00419">
    <property type="entry name" value="Fimbrial"/>
    <property type="match status" value="1"/>
</dbReference>
<dbReference type="InterPro" id="IPR008966">
    <property type="entry name" value="Adhesion_dom_sf"/>
</dbReference>
<gene>
    <name evidence="7" type="ORF">I2F25_05565</name>
</gene>
<evidence type="ECO:0000256" key="2">
    <source>
        <dbReference type="ARBA" id="ARBA00006671"/>
    </source>
</evidence>
<evidence type="ECO:0000313" key="7">
    <source>
        <dbReference type="EMBL" id="MEB5476521.1"/>
    </source>
</evidence>
<dbReference type="SUPFAM" id="SSF49401">
    <property type="entry name" value="Bacterial adhesins"/>
    <property type="match status" value="1"/>
</dbReference>
<reference evidence="7 8" key="1">
    <citation type="submission" date="2019-08" db="EMBL/GenBank/DDBJ databases">
        <title>Five species of Acinetobacter isolated from floral nectar and animal pollinators.</title>
        <authorList>
            <person name="Hendry T.A."/>
        </authorList>
    </citation>
    <scope>NUCLEOTIDE SEQUENCE [LARGE SCALE GENOMIC DNA]</scope>
    <source>
        <strain evidence="7 8">MD18.27</strain>
    </source>
</reference>
<dbReference type="PANTHER" id="PTHR33420">
    <property type="entry name" value="FIMBRIAL SUBUNIT ELFA-RELATED"/>
    <property type="match status" value="1"/>
</dbReference>
<feature type="domain" description="MrkD-like receptor binding" evidence="6">
    <location>
        <begin position="43"/>
        <end position="193"/>
    </location>
</feature>
<evidence type="ECO:0000256" key="3">
    <source>
        <dbReference type="ARBA" id="ARBA00022729"/>
    </source>
</evidence>
<dbReference type="InterPro" id="IPR050263">
    <property type="entry name" value="Bact_Fimbrial_Adh_Pro"/>
</dbReference>
<protein>
    <submittedName>
        <fullName evidence="7">Fimbrial protein</fullName>
    </submittedName>
</protein>
<dbReference type="RefSeq" id="WP_325775016.1">
    <property type="nucleotide sequence ID" value="NZ_VTDN01000003.1"/>
</dbReference>
<organism evidence="7 8">
    <name type="scientific">Acinetobacter pollinis</name>
    <dbReference type="NCBI Taxonomy" id="2605270"/>
    <lineage>
        <taxon>Bacteria</taxon>
        <taxon>Pseudomonadati</taxon>
        <taxon>Pseudomonadota</taxon>
        <taxon>Gammaproteobacteria</taxon>
        <taxon>Moraxellales</taxon>
        <taxon>Moraxellaceae</taxon>
        <taxon>Acinetobacter</taxon>
    </lineage>
</organism>
<proteinExistence type="inferred from homology"/>
<dbReference type="EMBL" id="VTDN01000003">
    <property type="protein sequence ID" value="MEB5476521.1"/>
    <property type="molecule type" value="Genomic_DNA"/>
</dbReference>